<dbReference type="InterPro" id="IPR012347">
    <property type="entry name" value="Ferritin-like"/>
</dbReference>
<dbReference type="EMBL" id="AP025591">
    <property type="protein sequence ID" value="BDG01487.1"/>
    <property type="molecule type" value="Genomic_DNA"/>
</dbReference>
<protein>
    <recommendedName>
        <fullName evidence="1">Rubrerythrin diiron-binding domain-containing protein</fullName>
    </recommendedName>
</protein>
<evidence type="ECO:0000313" key="2">
    <source>
        <dbReference type="EMBL" id="BDG01487.1"/>
    </source>
</evidence>
<evidence type="ECO:0000313" key="3">
    <source>
        <dbReference type="Proteomes" id="UP001162891"/>
    </source>
</evidence>
<dbReference type="InterPro" id="IPR009078">
    <property type="entry name" value="Ferritin-like_SF"/>
</dbReference>
<dbReference type="Pfam" id="PF02915">
    <property type="entry name" value="Rubrerythrin"/>
    <property type="match status" value="1"/>
</dbReference>
<sequence length="242" mass="26219">MSRPGARPAGNVRALAASAWAFRWKVEREAEVRFETLAERLEALDEPPHLVDLARRAAADERRHATHCARLAAELGQRVPAREPPPPPAVAPSGLVEQDAVTYELVAACCVAESVSVAVLTTLLPVARDPSLHEVLRELAADEVAHARLGWAHLAIAAARRRTAFLGPLLPAMLQGSIDDDLFHPVEPDREDEALLAVGVLPHATKRDLFVRVLDEVIFPGLEGAGVDTAAAREWLAARARR</sequence>
<keyword evidence="3" id="KW-1185">Reference proteome</keyword>
<dbReference type="Proteomes" id="UP001162891">
    <property type="component" value="Chromosome"/>
</dbReference>
<dbReference type="RefSeq" id="WP_248358065.1">
    <property type="nucleotide sequence ID" value="NZ_AP025591.1"/>
</dbReference>
<organism evidence="2 3">
    <name type="scientific">Anaeromyxobacter oryzae</name>
    <dbReference type="NCBI Taxonomy" id="2918170"/>
    <lineage>
        <taxon>Bacteria</taxon>
        <taxon>Pseudomonadati</taxon>
        <taxon>Myxococcota</taxon>
        <taxon>Myxococcia</taxon>
        <taxon>Myxococcales</taxon>
        <taxon>Cystobacterineae</taxon>
        <taxon>Anaeromyxobacteraceae</taxon>
        <taxon>Anaeromyxobacter</taxon>
    </lineage>
</organism>
<accession>A0ABN6MKD0</accession>
<evidence type="ECO:0000259" key="1">
    <source>
        <dbReference type="Pfam" id="PF02915"/>
    </source>
</evidence>
<dbReference type="SUPFAM" id="SSF47240">
    <property type="entry name" value="Ferritin-like"/>
    <property type="match status" value="1"/>
</dbReference>
<proteinExistence type="predicted"/>
<dbReference type="Gene3D" id="1.20.1260.10">
    <property type="match status" value="1"/>
</dbReference>
<gene>
    <name evidence="2" type="ORF">AMOR_04830</name>
</gene>
<feature type="domain" description="Rubrerythrin diiron-binding" evidence="1">
    <location>
        <begin position="26"/>
        <end position="148"/>
    </location>
</feature>
<name>A0ABN6MKD0_9BACT</name>
<reference evidence="3" key="1">
    <citation type="journal article" date="2022" name="Int. J. Syst. Evol. Microbiol.">
        <title>Anaeromyxobacter oryzae sp. nov., Anaeromyxobacter diazotrophicus sp. nov. and Anaeromyxobacter paludicola sp. nov., isolated from paddy soils.</title>
        <authorList>
            <person name="Itoh H."/>
            <person name="Xu Z."/>
            <person name="Mise K."/>
            <person name="Masuda Y."/>
            <person name="Ushijima N."/>
            <person name="Hayakawa C."/>
            <person name="Shiratori Y."/>
            <person name="Senoo K."/>
        </authorList>
    </citation>
    <scope>NUCLEOTIDE SEQUENCE [LARGE SCALE GENOMIC DNA]</scope>
    <source>
        <strain evidence="3">Red232</strain>
    </source>
</reference>
<dbReference type="InterPro" id="IPR003251">
    <property type="entry name" value="Rr_diiron-bd_dom"/>
</dbReference>